<comment type="caution">
    <text evidence="1">The sequence shown here is derived from an EMBL/GenBank/DDBJ whole genome shotgun (WGS) entry which is preliminary data.</text>
</comment>
<reference evidence="1 2" key="1">
    <citation type="submission" date="2014-02" db="EMBL/GenBank/DDBJ databases">
        <title>Genome sequence of Xanthomonas axonopodis DSM 3585 (T).</title>
        <authorList>
            <person name="Midha S."/>
            <person name="Patil P.B."/>
        </authorList>
    </citation>
    <scope>NUCLEOTIDE SEQUENCE [LARGE SCALE GENOMIC DNA]</scope>
    <source>
        <strain evidence="1 2">DSM 3585</strain>
    </source>
</reference>
<dbReference type="EMBL" id="JFAQ01000120">
    <property type="protein sequence ID" value="KPL48733.1"/>
    <property type="molecule type" value="Genomic_DNA"/>
</dbReference>
<dbReference type="PATRIC" id="fig|53413.25.peg.480"/>
<accession>A0A0P6VCY0</accession>
<sequence>MCDGALGVIVLTNARDPQMLPAMLELLREFSRIAPEASLAVGIAMTDEVEDFLVPPFGEALVAEGFRVPVMRVDARSATQITFLVKSLLSYRYTSATR</sequence>
<protein>
    <submittedName>
        <fullName evidence="1">Uncharacterized protein</fullName>
    </submittedName>
</protein>
<dbReference type="Proteomes" id="UP000054035">
    <property type="component" value="Unassembled WGS sequence"/>
</dbReference>
<dbReference type="AlphaFoldDB" id="A0A0P6VCY0"/>
<name>A0A0P6VCY0_9XANT</name>
<organism evidence="1 2">
    <name type="scientific">Xanthomonas axonopodis</name>
    <dbReference type="NCBI Taxonomy" id="53413"/>
    <lineage>
        <taxon>Bacteria</taxon>
        <taxon>Pseudomonadati</taxon>
        <taxon>Pseudomonadota</taxon>
        <taxon>Gammaproteobacteria</taxon>
        <taxon>Lysobacterales</taxon>
        <taxon>Lysobacteraceae</taxon>
        <taxon>Xanthomonas</taxon>
    </lineage>
</organism>
<gene>
    <name evidence="1" type="ORF">XAXN_11990</name>
</gene>
<evidence type="ECO:0000313" key="1">
    <source>
        <dbReference type="EMBL" id="KPL48733.1"/>
    </source>
</evidence>
<evidence type="ECO:0000313" key="2">
    <source>
        <dbReference type="Proteomes" id="UP000054035"/>
    </source>
</evidence>
<proteinExistence type="predicted"/>